<keyword evidence="3" id="KW-0804">Transcription</keyword>
<dbReference type="AlphaFoldDB" id="A0A0P8A1U1"/>
<evidence type="ECO:0000259" key="5">
    <source>
        <dbReference type="PROSITE" id="PS50995"/>
    </source>
</evidence>
<dbReference type="STRING" id="1666911.HLUCCA11_03155"/>
<evidence type="ECO:0000256" key="2">
    <source>
        <dbReference type="ARBA" id="ARBA00023125"/>
    </source>
</evidence>
<dbReference type="Pfam" id="PF12802">
    <property type="entry name" value="MarR_2"/>
    <property type="match status" value="1"/>
</dbReference>
<keyword evidence="2" id="KW-0238">DNA-binding</keyword>
<evidence type="ECO:0000256" key="4">
    <source>
        <dbReference type="SAM" id="MobiDB-lite"/>
    </source>
</evidence>
<dbReference type="InterPro" id="IPR036390">
    <property type="entry name" value="WH_DNA-bd_sf"/>
</dbReference>
<protein>
    <submittedName>
        <fullName evidence="6">Transcriptional regulator</fullName>
    </submittedName>
</protein>
<comment type="caution">
    <text evidence="6">The sequence shown here is derived from an EMBL/GenBank/DDBJ whole genome shotgun (WGS) entry which is preliminary data.</text>
</comment>
<evidence type="ECO:0000256" key="1">
    <source>
        <dbReference type="ARBA" id="ARBA00023015"/>
    </source>
</evidence>
<dbReference type="InterPro" id="IPR036388">
    <property type="entry name" value="WH-like_DNA-bd_sf"/>
</dbReference>
<feature type="domain" description="HTH marR-type" evidence="5">
    <location>
        <begin position="45"/>
        <end position="172"/>
    </location>
</feature>
<evidence type="ECO:0000313" key="6">
    <source>
        <dbReference type="EMBL" id="KPQ36926.1"/>
    </source>
</evidence>
<keyword evidence="1" id="KW-0805">Transcription regulation</keyword>
<dbReference type="EMBL" id="LJZR01000003">
    <property type="protein sequence ID" value="KPQ36926.1"/>
    <property type="molecule type" value="Genomic_DNA"/>
</dbReference>
<name>A0A0P8A1U1_9CYAN</name>
<dbReference type="Gene3D" id="1.10.10.10">
    <property type="entry name" value="Winged helix-like DNA-binding domain superfamily/Winged helix DNA-binding domain"/>
    <property type="match status" value="1"/>
</dbReference>
<feature type="compositionally biased region" description="Low complexity" evidence="4">
    <location>
        <begin position="7"/>
        <end position="31"/>
    </location>
</feature>
<dbReference type="PANTHER" id="PTHR42756">
    <property type="entry name" value="TRANSCRIPTIONAL REGULATOR, MARR"/>
    <property type="match status" value="1"/>
</dbReference>
<dbReference type="PROSITE" id="PS50995">
    <property type="entry name" value="HTH_MARR_2"/>
    <property type="match status" value="1"/>
</dbReference>
<dbReference type="InterPro" id="IPR000835">
    <property type="entry name" value="HTH_MarR-typ"/>
</dbReference>
<dbReference type="SMART" id="SM00347">
    <property type="entry name" value="HTH_MARR"/>
    <property type="match status" value="1"/>
</dbReference>
<feature type="region of interest" description="Disordered" evidence="4">
    <location>
        <begin position="173"/>
        <end position="196"/>
    </location>
</feature>
<feature type="compositionally biased region" description="Polar residues" evidence="4">
    <location>
        <begin position="174"/>
        <end position="187"/>
    </location>
</feature>
<reference evidence="6 7" key="1">
    <citation type="submission" date="2015-09" db="EMBL/GenBank/DDBJ databases">
        <title>Identification and resolution of microdiversity through metagenomic sequencing of parallel consortia.</title>
        <authorList>
            <person name="Nelson W.C."/>
            <person name="Romine M.F."/>
            <person name="Lindemann S.R."/>
        </authorList>
    </citation>
    <scope>NUCLEOTIDE SEQUENCE [LARGE SCALE GENOMIC DNA]</scope>
    <source>
        <strain evidence="6">Ana</strain>
    </source>
</reference>
<feature type="region of interest" description="Disordered" evidence="4">
    <location>
        <begin position="1"/>
        <end position="37"/>
    </location>
</feature>
<sequence length="206" mass="22468">MVSTFESTQTASTQTTSTQTTSTQTTSAPTSVRQQATAIAQQMSQECVARRLRQVNRTVTRLYDEALRPHGLTVNQLNILAVVMSEQQIRPGQLGQALGMEKSTVSRTVDRMVGKGWIKVAPGQDNRTQLLTATSKGRQLLLAVTPIWDTLQTGILTTGGNNILNMLAVGEPQSEASDTYGPSTNPLTDYKMPHENQPISADDFYL</sequence>
<dbReference type="SUPFAM" id="SSF46785">
    <property type="entry name" value="Winged helix' DNA-binding domain"/>
    <property type="match status" value="1"/>
</dbReference>
<dbReference type="GO" id="GO:0003677">
    <property type="term" value="F:DNA binding"/>
    <property type="evidence" value="ECO:0007669"/>
    <property type="project" value="UniProtKB-KW"/>
</dbReference>
<accession>A0A0P8A1U1</accession>
<dbReference type="Proteomes" id="UP000050465">
    <property type="component" value="Unassembled WGS sequence"/>
</dbReference>
<gene>
    <name evidence="6" type="ORF">HLUCCA11_03155</name>
</gene>
<proteinExistence type="predicted"/>
<evidence type="ECO:0000313" key="7">
    <source>
        <dbReference type="Proteomes" id="UP000050465"/>
    </source>
</evidence>
<evidence type="ECO:0000256" key="3">
    <source>
        <dbReference type="ARBA" id="ARBA00023163"/>
    </source>
</evidence>
<dbReference type="PANTHER" id="PTHR42756:SF1">
    <property type="entry name" value="TRANSCRIPTIONAL REPRESSOR OF EMRAB OPERON"/>
    <property type="match status" value="1"/>
</dbReference>
<dbReference type="GO" id="GO:0003700">
    <property type="term" value="F:DNA-binding transcription factor activity"/>
    <property type="evidence" value="ECO:0007669"/>
    <property type="project" value="InterPro"/>
</dbReference>
<dbReference type="PATRIC" id="fig|1666911.3.peg.3471"/>
<organism evidence="6 7">
    <name type="scientific">Phormidesmis priestleyi Ana</name>
    <dbReference type="NCBI Taxonomy" id="1666911"/>
    <lineage>
        <taxon>Bacteria</taxon>
        <taxon>Bacillati</taxon>
        <taxon>Cyanobacteriota</taxon>
        <taxon>Cyanophyceae</taxon>
        <taxon>Leptolyngbyales</taxon>
        <taxon>Leptolyngbyaceae</taxon>
        <taxon>Phormidesmis</taxon>
    </lineage>
</organism>